<dbReference type="Gene3D" id="3.80.10.10">
    <property type="entry name" value="Ribonuclease Inhibitor"/>
    <property type="match status" value="2"/>
</dbReference>
<dbReference type="Proteomes" id="UP000018467">
    <property type="component" value="Unassembled WGS sequence"/>
</dbReference>
<accession>A0A3B1KL29</accession>
<dbReference type="Ensembl" id="ENSAMXT00000045338.1">
    <property type="protein sequence ID" value="ENSAMXP00000049726.1"/>
    <property type="gene ID" value="ENSAMXG00000033803.1"/>
</dbReference>
<reference evidence="3" key="3">
    <citation type="submission" date="2025-05" db="UniProtKB">
        <authorList>
            <consortium name="Ensembl"/>
        </authorList>
    </citation>
    <scope>IDENTIFICATION</scope>
</reference>
<dbReference type="InterPro" id="IPR032675">
    <property type="entry name" value="LRR_dom_sf"/>
</dbReference>
<dbReference type="Ensembl" id="ENSAMXT00000056651.1">
    <property type="protein sequence ID" value="ENSAMXP00000054529.1"/>
    <property type="gene ID" value="ENSAMXG00000033803.1"/>
</dbReference>
<keyword evidence="4" id="KW-1185">Reference proteome</keyword>
<protein>
    <submittedName>
        <fullName evidence="3">Uncharacterized protein</fullName>
    </submittedName>
</protein>
<proteinExistence type="predicted"/>
<reference evidence="4" key="2">
    <citation type="journal article" date="2014" name="Nat. Commun.">
        <title>The cavefish genome reveals candidate genes for eye loss.</title>
        <authorList>
            <person name="McGaugh S.E."/>
            <person name="Gross J.B."/>
            <person name="Aken B."/>
            <person name="Blin M."/>
            <person name="Borowsky R."/>
            <person name="Chalopin D."/>
            <person name="Hinaux H."/>
            <person name="Jeffery W.R."/>
            <person name="Keene A."/>
            <person name="Ma L."/>
            <person name="Minx P."/>
            <person name="Murphy D."/>
            <person name="O'Quin K.E."/>
            <person name="Retaux S."/>
            <person name="Rohner N."/>
            <person name="Searle S.M."/>
            <person name="Stahl B.A."/>
            <person name="Tabin C."/>
            <person name="Volff J.N."/>
            <person name="Yoshizawa M."/>
            <person name="Warren W.C."/>
        </authorList>
    </citation>
    <scope>NUCLEOTIDE SEQUENCE [LARGE SCALE GENOMIC DNA]</scope>
    <source>
        <strain evidence="4">female</strain>
    </source>
</reference>
<dbReference type="SMART" id="SM00368">
    <property type="entry name" value="LRR_RI"/>
    <property type="match status" value="7"/>
</dbReference>
<evidence type="ECO:0000256" key="2">
    <source>
        <dbReference type="ARBA" id="ARBA00022737"/>
    </source>
</evidence>
<dbReference type="GeneTree" id="ENSGT01150000286911"/>
<dbReference type="PANTHER" id="PTHR24106">
    <property type="entry name" value="NACHT, LRR AND CARD DOMAINS-CONTAINING"/>
    <property type="match status" value="1"/>
</dbReference>
<dbReference type="Pfam" id="PF13516">
    <property type="entry name" value="LRR_6"/>
    <property type="match status" value="3"/>
</dbReference>
<sequence>MDLKGKIQGDSGLKQLSDLLKDSHCRTKILRLSNSNITEEGSSALSSAICSNPSHLTELDLSENKLGNSGVKQICGILENPDCGLQKLDLSFCNITEQGYTDLESAVKSNSSLIELVLRGNDPGETGVKMLNDILENSQHNLSKLRLLKSSAVEDVCASLTVALGTNPLLLTELDLSGKITGDSSVKQLSDLLQDLHCRTTKLKLSNSDVTENGCAALSAALCSNPSHLIELDLSENVVGNSGVKHLCDLLNNQYHKLQRLK</sequence>
<organism evidence="3 4">
    <name type="scientific">Astyanax mexicanus</name>
    <name type="common">Blind cave fish</name>
    <name type="synonym">Astyanax fasciatus mexicanus</name>
    <dbReference type="NCBI Taxonomy" id="7994"/>
    <lineage>
        <taxon>Eukaryota</taxon>
        <taxon>Metazoa</taxon>
        <taxon>Chordata</taxon>
        <taxon>Craniata</taxon>
        <taxon>Vertebrata</taxon>
        <taxon>Euteleostomi</taxon>
        <taxon>Actinopterygii</taxon>
        <taxon>Neopterygii</taxon>
        <taxon>Teleostei</taxon>
        <taxon>Ostariophysi</taxon>
        <taxon>Characiformes</taxon>
        <taxon>Characoidei</taxon>
        <taxon>Acestrorhamphidae</taxon>
        <taxon>Acestrorhamphinae</taxon>
        <taxon>Astyanax</taxon>
    </lineage>
</organism>
<dbReference type="InterPro" id="IPR001611">
    <property type="entry name" value="Leu-rich_rpt"/>
</dbReference>
<evidence type="ECO:0000256" key="1">
    <source>
        <dbReference type="ARBA" id="ARBA00022614"/>
    </source>
</evidence>
<reference evidence="4" key="1">
    <citation type="submission" date="2013-03" db="EMBL/GenBank/DDBJ databases">
        <authorList>
            <person name="Jeffery W."/>
            <person name="Warren W."/>
            <person name="Wilson R.K."/>
        </authorList>
    </citation>
    <scope>NUCLEOTIDE SEQUENCE</scope>
    <source>
        <strain evidence="4">female</strain>
    </source>
</reference>
<evidence type="ECO:0000313" key="4">
    <source>
        <dbReference type="Proteomes" id="UP000018467"/>
    </source>
</evidence>
<name>A0A3B1KL29_ASTMX</name>
<dbReference type="Bgee" id="ENSAMXG00000033803">
    <property type="expression patterns" value="Expressed in intestine and 13 other cell types or tissues"/>
</dbReference>
<evidence type="ECO:0000313" key="3">
    <source>
        <dbReference type="Ensembl" id="ENSAMXP00000054529.1"/>
    </source>
</evidence>
<keyword evidence="2" id="KW-0677">Repeat</keyword>
<keyword evidence="1" id="KW-0433">Leucine-rich repeat</keyword>
<dbReference type="AlphaFoldDB" id="A0A3B1KL29"/>
<dbReference type="InterPro" id="IPR051261">
    <property type="entry name" value="NLR"/>
</dbReference>
<dbReference type="SUPFAM" id="SSF52047">
    <property type="entry name" value="RNI-like"/>
    <property type="match status" value="1"/>
</dbReference>